<dbReference type="Proteomes" id="UP000189670">
    <property type="component" value="Unassembled WGS sequence"/>
</dbReference>
<protein>
    <submittedName>
        <fullName evidence="3">RNA-directed DNA polymerase</fullName>
    </submittedName>
</protein>
<dbReference type="NCBIfam" id="TIGR04416">
    <property type="entry name" value="group_II_RT_mat"/>
    <property type="match status" value="1"/>
</dbReference>
<evidence type="ECO:0000313" key="3">
    <source>
        <dbReference type="EMBL" id="ETR67575.1"/>
    </source>
</evidence>
<name>A0A1V1NYG6_9BACT</name>
<dbReference type="InterPro" id="IPR043502">
    <property type="entry name" value="DNA/RNA_pol_sf"/>
</dbReference>
<sequence>MKSEFGKSCLLLRRQTDLQRIASRASRDRDCVFTSVVHMISEDLLFQAFHAIRKDAAPGVDGITASKYAENLIENLYNLHQRLRRGEYVAQPVKRVWIDKSDGRKRPLGIPSFEDKIVQKAAEMIMSRIYDPIFYDFSYAFQEDKGQHDALKMIREKCMSENINWIIDADVKSYFDTIDHSKLIEFIKQRLNDGGLIRLIKKWLKAGVIEEGELKQSKTGTPQGGIISPILSNIYLHYVLDEWFEKEVAPRMKGRCFIVRFADDFIVGFESKADAERFMNVLPKRFEKYGLEIHPDKTKMVMFGRPPRAAKKSGKGTFDFLGFTHYWSKSHKGFWVIKRKTRKKSAKRGRQEIWKWIRENMHKPLEYLSIKLKQKLQGYYNYYGVRCNSKDLRRLYRFTVKALKYWLNRRSDKNKNWDKFSKILDKIRLPKPQPLRRLKVV</sequence>
<proteinExistence type="inferred from homology"/>
<dbReference type="Pfam" id="PF08388">
    <property type="entry name" value="GIIM"/>
    <property type="match status" value="1"/>
</dbReference>
<dbReference type="Pfam" id="PF00078">
    <property type="entry name" value="RVT_1"/>
    <property type="match status" value="1"/>
</dbReference>
<comment type="caution">
    <text evidence="3">The sequence shown here is derived from an EMBL/GenBank/DDBJ whole genome shotgun (WGS) entry which is preliminary data.</text>
</comment>
<reference evidence="4" key="1">
    <citation type="submission" date="2012-11" db="EMBL/GenBank/DDBJ databases">
        <authorList>
            <person name="Lucero-Rivera Y.E."/>
            <person name="Tovar-Ramirez D."/>
        </authorList>
    </citation>
    <scope>NUCLEOTIDE SEQUENCE [LARGE SCALE GENOMIC DNA]</scope>
    <source>
        <strain evidence="4">Araruama</strain>
    </source>
</reference>
<keyword evidence="3" id="KW-0548">Nucleotidyltransferase</keyword>
<dbReference type="InterPro" id="IPR051083">
    <property type="entry name" value="GrpII_Intron_Splice-Mob/Def"/>
</dbReference>
<dbReference type="GO" id="GO:0003964">
    <property type="term" value="F:RNA-directed DNA polymerase activity"/>
    <property type="evidence" value="ECO:0007669"/>
    <property type="project" value="UniProtKB-KW"/>
</dbReference>
<dbReference type="InterPro" id="IPR043128">
    <property type="entry name" value="Rev_trsase/Diguanyl_cyclase"/>
</dbReference>
<evidence type="ECO:0000259" key="2">
    <source>
        <dbReference type="PROSITE" id="PS50878"/>
    </source>
</evidence>
<accession>A0A1V1NYG6</accession>
<organism evidence="3 4">
    <name type="scientific">Candidatus Magnetoglobus multicellularis str. Araruama</name>
    <dbReference type="NCBI Taxonomy" id="890399"/>
    <lineage>
        <taxon>Bacteria</taxon>
        <taxon>Pseudomonadati</taxon>
        <taxon>Thermodesulfobacteriota</taxon>
        <taxon>Desulfobacteria</taxon>
        <taxon>Desulfobacterales</taxon>
        <taxon>Desulfobacteraceae</taxon>
        <taxon>Candidatus Magnetoglobus</taxon>
    </lineage>
</organism>
<evidence type="ECO:0000256" key="1">
    <source>
        <dbReference type="ARBA" id="ARBA00034120"/>
    </source>
</evidence>
<dbReference type="CDD" id="cd01651">
    <property type="entry name" value="RT_G2_intron"/>
    <property type="match status" value="1"/>
</dbReference>
<evidence type="ECO:0000313" key="4">
    <source>
        <dbReference type="Proteomes" id="UP000189670"/>
    </source>
</evidence>
<dbReference type="AlphaFoldDB" id="A0A1V1NYG6"/>
<dbReference type="InterPro" id="IPR000477">
    <property type="entry name" value="RT_dom"/>
</dbReference>
<dbReference type="SUPFAM" id="SSF56672">
    <property type="entry name" value="DNA/RNA polymerases"/>
    <property type="match status" value="1"/>
</dbReference>
<dbReference type="InterPro" id="IPR030931">
    <property type="entry name" value="Group_II_RT_mat"/>
</dbReference>
<dbReference type="PANTHER" id="PTHR34047:SF8">
    <property type="entry name" value="PROTEIN YKFC"/>
    <property type="match status" value="1"/>
</dbReference>
<comment type="similarity">
    <text evidence="1">Belongs to the bacterial reverse transcriptase family.</text>
</comment>
<dbReference type="Gene3D" id="3.30.70.270">
    <property type="match status" value="1"/>
</dbReference>
<keyword evidence="3" id="KW-0808">Transferase</keyword>
<feature type="domain" description="Reverse transcriptase" evidence="2">
    <location>
        <begin position="79"/>
        <end position="325"/>
    </location>
</feature>
<gene>
    <name evidence="3" type="ORF">OMM_05068</name>
</gene>
<dbReference type="PROSITE" id="PS50878">
    <property type="entry name" value="RT_POL"/>
    <property type="match status" value="1"/>
</dbReference>
<dbReference type="InterPro" id="IPR013597">
    <property type="entry name" value="Mat_intron_G2"/>
</dbReference>
<dbReference type="PANTHER" id="PTHR34047">
    <property type="entry name" value="NUCLEAR INTRON MATURASE 1, MITOCHONDRIAL-RELATED"/>
    <property type="match status" value="1"/>
</dbReference>
<dbReference type="EMBL" id="ATBP01001316">
    <property type="protein sequence ID" value="ETR67575.1"/>
    <property type="molecule type" value="Genomic_DNA"/>
</dbReference>
<keyword evidence="3" id="KW-0695">RNA-directed DNA polymerase</keyword>